<dbReference type="EMBL" id="HG793125">
    <property type="protein sequence ID" value="CDK24840.1"/>
    <property type="molecule type" value="Genomic_DNA"/>
</dbReference>
<feature type="domain" description="Aminoacyl-transfer RNA synthetases class-II family profile" evidence="16">
    <location>
        <begin position="70"/>
        <end position="250"/>
    </location>
</feature>
<dbReference type="AlphaFoldDB" id="W6MSU2"/>
<evidence type="ECO:0000256" key="10">
    <source>
        <dbReference type="ARBA" id="ARBA00023146"/>
    </source>
</evidence>
<dbReference type="InterPro" id="IPR045864">
    <property type="entry name" value="aa-tRNA-synth_II/BPL/LPL"/>
</dbReference>
<dbReference type="EC" id="6.1.1.20" evidence="3"/>
<dbReference type="GO" id="GO:0005524">
    <property type="term" value="F:ATP binding"/>
    <property type="evidence" value="ECO:0007669"/>
    <property type="project" value="UniProtKB-KW"/>
</dbReference>
<comment type="subcellular location">
    <subcellularLocation>
        <location evidence="1">Mitochondrion matrix</location>
    </subcellularLocation>
</comment>
<evidence type="ECO:0000256" key="8">
    <source>
        <dbReference type="ARBA" id="ARBA00022946"/>
    </source>
</evidence>
<dbReference type="Pfam" id="PF03147">
    <property type="entry name" value="FDX-ACB"/>
    <property type="match status" value="1"/>
</dbReference>
<dbReference type="PROSITE" id="PS50862">
    <property type="entry name" value="AA_TRNA_LIGASE_II"/>
    <property type="match status" value="1"/>
</dbReference>
<evidence type="ECO:0000256" key="3">
    <source>
        <dbReference type="ARBA" id="ARBA00012814"/>
    </source>
</evidence>
<organism evidence="18 19">
    <name type="scientific">Kuraishia capsulata CBS 1993</name>
    <dbReference type="NCBI Taxonomy" id="1382522"/>
    <lineage>
        <taxon>Eukaryota</taxon>
        <taxon>Fungi</taxon>
        <taxon>Dikarya</taxon>
        <taxon>Ascomycota</taxon>
        <taxon>Saccharomycotina</taxon>
        <taxon>Pichiomycetes</taxon>
        <taxon>Pichiales</taxon>
        <taxon>Pichiaceae</taxon>
        <taxon>Kuraishia</taxon>
    </lineage>
</organism>
<dbReference type="FunFam" id="3.30.930.10:FF:000053">
    <property type="entry name" value="Phenylalanyl-tRNA synthetase mitochondrial"/>
    <property type="match status" value="1"/>
</dbReference>
<dbReference type="SUPFAM" id="SSF55681">
    <property type="entry name" value="Class II aaRS and biotin synthetases"/>
    <property type="match status" value="1"/>
</dbReference>
<gene>
    <name evidence="18" type="ORF">KUCA_T00000807001</name>
</gene>
<dbReference type="InterPro" id="IPR004530">
    <property type="entry name" value="Phe-tRNA-synth_IIc_mito"/>
</dbReference>
<dbReference type="PANTHER" id="PTHR11538">
    <property type="entry name" value="PHENYLALANYL-TRNA SYNTHETASE"/>
    <property type="match status" value="1"/>
</dbReference>
<dbReference type="SUPFAM" id="SSF54991">
    <property type="entry name" value="Anticodon-binding domain of PheRS"/>
    <property type="match status" value="1"/>
</dbReference>
<comment type="catalytic activity">
    <reaction evidence="12">
        <text>tRNA(Phe) + L-phenylalanine + ATP = L-phenylalanyl-tRNA(Phe) + AMP + diphosphate + H(+)</text>
        <dbReference type="Rhea" id="RHEA:19413"/>
        <dbReference type="Rhea" id="RHEA-COMP:9668"/>
        <dbReference type="Rhea" id="RHEA-COMP:9699"/>
        <dbReference type="ChEBI" id="CHEBI:15378"/>
        <dbReference type="ChEBI" id="CHEBI:30616"/>
        <dbReference type="ChEBI" id="CHEBI:33019"/>
        <dbReference type="ChEBI" id="CHEBI:58095"/>
        <dbReference type="ChEBI" id="CHEBI:78442"/>
        <dbReference type="ChEBI" id="CHEBI:78531"/>
        <dbReference type="ChEBI" id="CHEBI:456215"/>
        <dbReference type="EC" id="6.1.1.20"/>
    </reaction>
</comment>
<dbReference type="InterPro" id="IPR006195">
    <property type="entry name" value="aa-tRNA-synth_II"/>
</dbReference>
<evidence type="ECO:0000256" key="6">
    <source>
        <dbReference type="ARBA" id="ARBA00022840"/>
    </source>
</evidence>
<evidence type="ECO:0000259" key="16">
    <source>
        <dbReference type="PROSITE" id="PS50862"/>
    </source>
</evidence>
<keyword evidence="10" id="KW-0030">Aminoacyl-tRNA synthetase</keyword>
<dbReference type="GO" id="GO:0005759">
    <property type="term" value="C:mitochondrial matrix"/>
    <property type="evidence" value="ECO:0007669"/>
    <property type="project" value="UniProtKB-SubCell"/>
</dbReference>
<dbReference type="SMART" id="SM00896">
    <property type="entry name" value="FDX-ACB"/>
    <property type="match status" value="1"/>
</dbReference>
<evidence type="ECO:0000256" key="1">
    <source>
        <dbReference type="ARBA" id="ARBA00004305"/>
    </source>
</evidence>
<dbReference type="InterPro" id="IPR002319">
    <property type="entry name" value="Phenylalanyl-tRNA_Synthase"/>
</dbReference>
<evidence type="ECO:0000256" key="14">
    <source>
        <dbReference type="ARBA" id="ARBA00073229"/>
    </source>
</evidence>
<dbReference type="GO" id="GO:0000049">
    <property type="term" value="F:tRNA binding"/>
    <property type="evidence" value="ECO:0007669"/>
    <property type="project" value="InterPro"/>
</dbReference>
<evidence type="ECO:0000259" key="17">
    <source>
        <dbReference type="PROSITE" id="PS51447"/>
    </source>
</evidence>
<evidence type="ECO:0000256" key="13">
    <source>
        <dbReference type="ARBA" id="ARBA00057761"/>
    </source>
</evidence>
<dbReference type="NCBIfam" id="TIGR00469">
    <property type="entry name" value="pheS_mito"/>
    <property type="match status" value="1"/>
</dbReference>
<proteinExistence type="inferred from homology"/>
<dbReference type="Pfam" id="PF01409">
    <property type="entry name" value="tRNA-synt_2d"/>
    <property type="match status" value="2"/>
</dbReference>
<dbReference type="PROSITE" id="PS51447">
    <property type="entry name" value="FDX_ACB"/>
    <property type="match status" value="1"/>
</dbReference>
<comment type="similarity">
    <text evidence="2">Belongs to the class-II aminoacyl-tRNA synthetase family.</text>
</comment>
<dbReference type="GeneID" id="34518243"/>
<evidence type="ECO:0000256" key="2">
    <source>
        <dbReference type="ARBA" id="ARBA00008226"/>
    </source>
</evidence>
<dbReference type="Proteomes" id="UP000019384">
    <property type="component" value="Unassembled WGS sequence"/>
</dbReference>
<accession>W6MSU2</accession>
<dbReference type="PANTHER" id="PTHR11538:SF41">
    <property type="entry name" value="PHENYLALANINE--TRNA LIGASE, MITOCHONDRIAL"/>
    <property type="match status" value="1"/>
</dbReference>
<evidence type="ECO:0000313" key="19">
    <source>
        <dbReference type="Proteomes" id="UP000019384"/>
    </source>
</evidence>
<evidence type="ECO:0000256" key="9">
    <source>
        <dbReference type="ARBA" id="ARBA00023128"/>
    </source>
</evidence>
<dbReference type="STRING" id="1382522.W6MSU2"/>
<dbReference type="InterPro" id="IPR005121">
    <property type="entry name" value="Fdx_antiC-bd"/>
</dbReference>
<keyword evidence="6" id="KW-0067">ATP-binding</keyword>
<keyword evidence="7" id="KW-0648">Protein biosynthesis</keyword>
<reference evidence="18" key="1">
    <citation type="submission" date="2013-12" db="EMBL/GenBank/DDBJ databases">
        <authorList>
            <person name="Genoscope - CEA"/>
        </authorList>
    </citation>
    <scope>NUCLEOTIDE SEQUENCE</scope>
    <source>
        <strain evidence="18">CBS 1993</strain>
    </source>
</reference>
<evidence type="ECO:0000313" key="18">
    <source>
        <dbReference type="EMBL" id="CDK24840.1"/>
    </source>
</evidence>
<keyword evidence="9" id="KW-0496">Mitochondrion</keyword>
<dbReference type="GO" id="GO:0004826">
    <property type="term" value="F:phenylalanine-tRNA ligase activity"/>
    <property type="evidence" value="ECO:0007669"/>
    <property type="project" value="UniProtKB-EC"/>
</dbReference>
<dbReference type="HOGENOM" id="CLU_022696_2_0_1"/>
<dbReference type="GO" id="GO:0070156">
    <property type="term" value="P:mitochondrial phenylalanyl-tRNA aminoacylation"/>
    <property type="evidence" value="ECO:0007669"/>
    <property type="project" value="EnsemblFungi"/>
</dbReference>
<keyword evidence="8" id="KW-0809">Transit peptide</keyword>
<evidence type="ECO:0000256" key="12">
    <source>
        <dbReference type="ARBA" id="ARBA00049255"/>
    </source>
</evidence>
<dbReference type="InterPro" id="IPR036690">
    <property type="entry name" value="Fdx_antiC-bd_sf"/>
</dbReference>
<dbReference type="CDD" id="cd00496">
    <property type="entry name" value="PheRS_alpha_core"/>
    <property type="match status" value="1"/>
</dbReference>
<sequence length="361" mass="42535">MGNYTFFNDFEPFVTKYENFDALGFPEDHPGRSKSDTYYLNSDSLLRTHTSAHEVECFQTSKTAGYLISADVYRRDEIDKTHYPVFHQMEGARIWKKSDFSSQEELINQLEKDIESLPKTNMIVEDPNPPFHEERNPKQDHMTDRETDLVAQHLKRTIEILVSQVFQTDEPLRVRWVEAYFPWTAPSWEIEVWWENEWLECCGCGVVRKPVLDTSGLDDTIGWAFGVGLDRLAMLLFGIPDIRLFWTLDPRFKSQFMEGQISKFKPYSKYPGTMRDVSYWINEDRSIHENDLMEIVRNTAGDLVESVKLIDEFVQPKTGRKSQCYRIHYQSMERSLTNEEINRYNDEVRDTLVKDFGLELR</sequence>
<comment type="function">
    <text evidence="13">Is responsible for the charging of tRNA(Phe) with phenylalanine in mitochondrial translation.</text>
</comment>
<evidence type="ECO:0000256" key="4">
    <source>
        <dbReference type="ARBA" id="ARBA00022598"/>
    </source>
</evidence>
<reference evidence="18" key="2">
    <citation type="submission" date="2014-02" db="EMBL/GenBank/DDBJ databases">
        <title>Complete DNA sequence of /Kuraishia capsulata/ illustrates novel genomic features among budding yeasts (/Saccharomycotina/).</title>
        <authorList>
            <person name="Morales L."/>
            <person name="Noel B."/>
            <person name="Porcel B."/>
            <person name="Marcet-Houben M."/>
            <person name="Hullo M-F."/>
            <person name="Sacerdot C."/>
            <person name="Tekaia F."/>
            <person name="Leh-Louis V."/>
            <person name="Despons L."/>
            <person name="Khanna V."/>
            <person name="Aury J-M."/>
            <person name="Barbe V."/>
            <person name="Couloux A."/>
            <person name="Labadie K."/>
            <person name="Pelletier E."/>
            <person name="Souciet J-L."/>
            <person name="Boekhout T."/>
            <person name="Gabaldon T."/>
            <person name="Wincker P."/>
            <person name="Dujon B."/>
        </authorList>
    </citation>
    <scope>NUCLEOTIDE SEQUENCE</scope>
    <source>
        <strain evidence="18">CBS 1993</strain>
    </source>
</reference>
<keyword evidence="19" id="KW-1185">Reference proteome</keyword>
<evidence type="ECO:0000256" key="5">
    <source>
        <dbReference type="ARBA" id="ARBA00022741"/>
    </source>
</evidence>
<feature type="compositionally biased region" description="Basic and acidic residues" evidence="15">
    <location>
        <begin position="131"/>
        <end position="144"/>
    </location>
</feature>
<dbReference type="Gene3D" id="3.30.930.10">
    <property type="entry name" value="Bira Bifunctional Protein, Domain 2"/>
    <property type="match status" value="1"/>
</dbReference>
<keyword evidence="4" id="KW-0436">Ligase</keyword>
<dbReference type="FunFam" id="3.30.70.380:FF:000002">
    <property type="entry name" value="phenylalanine--tRNA ligase, mitochondrial"/>
    <property type="match status" value="1"/>
</dbReference>
<name>W6MSU2_9ASCO</name>
<feature type="domain" description="FDX-ACB" evidence="17">
    <location>
        <begin position="268"/>
        <end position="361"/>
    </location>
</feature>
<keyword evidence="5" id="KW-0547">Nucleotide-binding</keyword>
<dbReference type="OrthoDB" id="4457at2759"/>
<dbReference type="RefSeq" id="XP_022456855.1">
    <property type="nucleotide sequence ID" value="XM_022605381.1"/>
</dbReference>
<evidence type="ECO:0000256" key="7">
    <source>
        <dbReference type="ARBA" id="ARBA00022917"/>
    </source>
</evidence>
<dbReference type="Gene3D" id="3.30.70.380">
    <property type="entry name" value="Ferrodoxin-fold anticodon-binding domain"/>
    <property type="match status" value="1"/>
</dbReference>
<protein>
    <recommendedName>
        <fullName evidence="14">Phenylalanine--tRNA ligase, mitochondrial</fullName>
        <ecNumber evidence="3">6.1.1.20</ecNumber>
    </recommendedName>
    <alternativeName>
        <fullName evidence="11">Phenylalanyl-tRNA synthetase</fullName>
    </alternativeName>
</protein>
<evidence type="ECO:0000256" key="15">
    <source>
        <dbReference type="SAM" id="MobiDB-lite"/>
    </source>
</evidence>
<evidence type="ECO:0000256" key="11">
    <source>
        <dbReference type="ARBA" id="ARBA00031194"/>
    </source>
</evidence>
<feature type="region of interest" description="Disordered" evidence="15">
    <location>
        <begin position="121"/>
        <end position="144"/>
    </location>
</feature>